<keyword evidence="2 4" id="KW-0732">Signal</keyword>
<gene>
    <name evidence="6" type="ORF">C0Q70_00355</name>
</gene>
<protein>
    <recommendedName>
        <fullName evidence="5">DUF3456 domain-containing protein</fullName>
    </recommendedName>
</protein>
<evidence type="ECO:0000259" key="5">
    <source>
        <dbReference type="Pfam" id="PF11938"/>
    </source>
</evidence>
<proteinExistence type="inferred from homology"/>
<feature type="compositionally biased region" description="Basic and acidic residues" evidence="3">
    <location>
        <begin position="198"/>
        <end position="226"/>
    </location>
</feature>
<dbReference type="OrthoDB" id="6020060at2759"/>
<evidence type="ECO:0000313" key="6">
    <source>
        <dbReference type="EMBL" id="PVD37754.1"/>
    </source>
</evidence>
<dbReference type="AlphaFoldDB" id="A0A2T7PWE9"/>
<dbReference type="Proteomes" id="UP000245119">
    <property type="component" value="Linkage Group LG1"/>
</dbReference>
<name>A0A2T7PWE9_POMCA</name>
<feature type="region of interest" description="Disordered" evidence="3">
    <location>
        <begin position="198"/>
        <end position="260"/>
    </location>
</feature>
<dbReference type="Pfam" id="PF11938">
    <property type="entry name" value="DUF3456"/>
    <property type="match status" value="1"/>
</dbReference>
<sequence length="260" mass="29520">MVPATSCVVSVLLLSSIVFADSDDDDMPRGLRNPTDCEVCKYLAVELQGRLDETGKVRGVIETGHGLDTKFKKKKEYKKSELRLIEVVHEPHVCDRILEYNVHAEREKSLRYAKGQSETMSTLHNLVNKGVKVELGIPYELWDQPSVEITNMQRMCFKLVENYEDDIEEWYYGPQDQPLIEYLCRDRILHHTNTECLSEKFDPNKKSDDEKDSSNGTHEKPEEKGDTGMPASGLPPHASTEQDMPPPPSPSVESNGKEEL</sequence>
<dbReference type="OMA" id="GQDKACL"/>
<dbReference type="EMBL" id="PZQS01000001">
    <property type="protein sequence ID" value="PVD37754.1"/>
    <property type="molecule type" value="Genomic_DNA"/>
</dbReference>
<dbReference type="PANTHER" id="PTHR15382">
    <property type="entry name" value="CTG4A-RELATED"/>
    <property type="match status" value="1"/>
</dbReference>
<dbReference type="InterPro" id="IPR021852">
    <property type="entry name" value="DUF3456"/>
</dbReference>
<keyword evidence="7" id="KW-1185">Reference proteome</keyword>
<accession>A0A2T7PWE9</accession>
<dbReference type="PANTHER" id="PTHR15382:SF8">
    <property type="entry name" value="CANOPY B"/>
    <property type="match status" value="1"/>
</dbReference>
<organism evidence="6 7">
    <name type="scientific">Pomacea canaliculata</name>
    <name type="common">Golden apple snail</name>
    <dbReference type="NCBI Taxonomy" id="400727"/>
    <lineage>
        <taxon>Eukaryota</taxon>
        <taxon>Metazoa</taxon>
        <taxon>Spiralia</taxon>
        <taxon>Lophotrochozoa</taxon>
        <taxon>Mollusca</taxon>
        <taxon>Gastropoda</taxon>
        <taxon>Caenogastropoda</taxon>
        <taxon>Architaenioglossa</taxon>
        <taxon>Ampullarioidea</taxon>
        <taxon>Ampullariidae</taxon>
        <taxon>Pomacea</taxon>
    </lineage>
</organism>
<evidence type="ECO:0000256" key="3">
    <source>
        <dbReference type="SAM" id="MobiDB-lite"/>
    </source>
</evidence>
<feature type="chain" id="PRO_5015707064" description="DUF3456 domain-containing protein" evidence="4">
    <location>
        <begin position="23"/>
        <end position="260"/>
    </location>
</feature>
<reference evidence="6 7" key="1">
    <citation type="submission" date="2018-04" db="EMBL/GenBank/DDBJ databases">
        <title>The genome of golden apple snail Pomacea canaliculata provides insight into stress tolerance and invasive adaptation.</title>
        <authorList>
            <person name="Liu C."/>
            <person name="Liu B."/>
            <person name="Ren Y."/>
            <person name="Zhang Y."/>
            <person name="Wang H."/>
            <person name="Li S."/>
            <person name="Jiang F."/>
            <person name="Yin L."/>
            <person name="Zhang G."/>
            <person name="Qian W."/>
            <person name="Fan W."/>
        </authorList>
    </citation>
    <scope>NUCLEOTIDE SEQUENCE [LARGE SCALE GENOMIC DNA]</scope>
    <source>
        <strain evidence="6">SZHN2017</strain>
        <tissue evidence="6">Muscle</tissue>
    </source>
</reference>
<evidence type="ECO:0000313" key="7">
    <source>
        <dbReference type="Proteomes" id="UP000245119"/>
    </source>
</evidence>
<feature type="signal peptide" evidence="4">
    <location>
        <begin position="1"/>
        <end position="22"/>
    </location>
</feature>
<comment type="caution">
    <text evidence="6">The sequence shown here is derived from an EMBL/GenBank/DDBJ whole genome shotgun (WGS) entry which is preliminary data.</text>
</comment>
<feature type="domain" description="DUF3456" evidence="5">
    <location>
        <begin position="36"/>
        <end position="193"/>
    </location>
</feature>
<evidence type="ECO:0000256" key="2">
    <source>
        <dbReference type="ARBA" id="ARBA00022729"/>
    </source>
</evidence>
<evidence type="ECO:0000256" key="1">
    <source>
        <dbReference type="ARBA" id="ARBA00007285"/>
    </source>
</evidence>
<evidence type="ECO:0000256" key="4">
    <source>
        <dbReference type="SAM" id="SignalP"/>
    </source>
</evidence>
<dbReference type="STRING" id="400727.A0A2T7PWE9"/>
<comment type="similarity">
    <text evidence="1">Belongs to the canopy family.</text>
</comment>